<dbReference type="SUPFAM" id="SSF55811">
    <property type="entry name" value="Nudix"/>
    <property type="match status" value="1"/>
</dbReference>
<dbReference type="InterPro" id="IPR005760">
    <property type="entry name" value="A/G_AdeGlyc_MutY"/>
</dbReference>
<keyword evidence="11" id="KW-0411">Iron-sulfur</keyword>
<sequence>MNFSDTLINWYQSNKRDLPWRNTTDAYIIWLSEIILQQTRVEQGMPYFYRFAEKYPTVTDFAAAPEDDILKLWQGLGYYSRGRNMLVTAKLVKEQHGNVFPNRYDELIKLKGIGEYTAAAISSFAANEAKAVVDGNVYRVLSRYFGINEPINSTTGKKIFQQTANDVLNKEHAGLHNQAIMEFGAMLCKPKNPACGICPVKEGCYAFMHNATTALPVKLKKLKIRERFLYYFLVTDGTRILLNKRGDKDIWANMYDLPLIETIEPVVVTKMVQSNQVKDRFGNKIYVKSVEGPHKHLLTHQRLMVTFITTDTKPNKMEEGWFYTEVENLNKLALPKIIFIFLTKFFKFKFNSPG</sequence>
<dbReference type="InterPro" id="IPR023170">
    <property type="entry name" value="HhH_base_excis_C"/>
</dbReference>
<evidence type="ECO:0000256" key="8">
    <source>
        <dbReference type="ARBA" id="ARBA00022763"/>
    </source>
</evidence>
<evidence type="ECO:0000256" key="12">
    <source>
        <dbReference type="ARBA" id="ARBA00023204"/>
    </source>
</evidence>
<gene>
    <name evidence="16" type="primary">mutY</name>
    <name evidence="16" type="ORF">GO620_015765</name>
</gene>
<evidence type="ECO:0000313" key="16">
    <source>
        <dbReference type="EMBL" id="QQL49608.1"/>
    </source>
</evidence>
<dbReference type="InterPro" id="IPR003651">
    <property type="entry name" value="Endonuclease3_FeS-loop_motif"/>
</dbReference>
<dbReference type="GO" id="GO:0035485">
    <property type="term" value="F:adenine/guanine mispair binding"/>
    <property type="evidence" value="ECO:0007669"/>
    <property type="project" value="TreeGrafter"/>
</dbReference>
<dbReference type="GO" id="GO:0051539">
    <property type="term" value="F:4 iron, 4 sulfur cluster binding"/>
    <property type="evidence" value="ECO:0007669"/>
    <property type="project" value="UniProtKB-UniRule"/>
</dbReference>
<dbReference type="CDD" id="cd00056">
    <property type="entry name" value="ENDO3c"/>
    <property type="match status" value="1"/>
</dbReference>
<evidence type="ECO:0000256" key="4">
    <source>
        <dbReference type="ARBA" id="ARBA00012045"/>
    </source>
</evidence>
<evidence type="ECO:0000256" key="13">
    <source>
        <dbReference type="ARBA" id="ARBA00023295"/>
    </source>
</evidence>
<dbReference type="SUPFAM" id="SSF48150">
    <property type="entry name" value="DNA-glycosylase"/>
    <property type="match status" value="1"/>
</dbReference>
<dbReference type="PROSITE" id="PS00764">
    <property type="entry name" value="ENDONUCLEASE_III_1"/>
    <property type="match status" value="1"/>
</dbReference>
<evidence type="ECO:0000256" key="14">
    <source>
        <dbReference type="RuleBase" id="RU365096"/>
    </source>
</evidence>
<dbReference type="AlphaFoldDB" id="A0A6I4I0A4"/>
<name>A0A6I4I0A4_9SPHI</name>
<dbReference type="GO" id="GO:0000701">
    <property type="term" value="F:purine-specific mismatch base pair DNA N-glycosylase activity"/>
    <property type="evidence" value="ECO:0007669"/>
    <property type="project" value="UniProtKB-EC"/>
</dbReference>
<comment type="catalytic activity">
    <reaction evidence="1 14">
        <text>Hydrolyzes free adenine bases from 7,8-dihydro-8-oxoguanine:adenine mismatched double-stranded DNA, leaving an apurinic site.</text>
        <dbReference type="EC" id="3.2.2.31"/>
    </reaction>
</comment>
<comment type="similarity">
    <text evidence="3 14">Belongs to the Nth/MutY family.</text>
</comment>
<reference evidence="16 17" key="1">
    <citation type="submission" date="2020-12" db="EMBL/GenBank/DDBJ databases">
        <title>HMF7856_wgs.fasta genome submission.</title>
        <authorList>
            <person name="Kang H."/>
            <person name="Kim H."/>
            <person name="Joh K."/>
        </authorList>
    </citation>
    <scope>NUCLEOTIDE SEQUENCE [LARGE SCALE GENOMIC DNA]</scope>
    <source>
        <strain evidence="16 17">HMF7856</strain>
    </source>
</reference>
<dbReference type="Gene3D" id="1.10.1670.10">
    <property type="entry name" value="Helix-hairpin-Helix base-excision DNA repair enzymes (C-terminal)"/>
    <property type="match status" value="1"/>
</dbReference>
<evidence type="ECO:0000256" key="7">
    <source>
        <dbReference type="ARBA" id="ARBA00022723"/>
    </source>
</evidence>
<dbReference type="GO" id="GO:0006298">
    <property type="term" value="P:mismatch repair"/>
    <property type="evidence" value="ECO:0007669"/>
    <property type="project" value="TreeGrafter"/>
</dbReference>
<evidence type="ECO:0000256" key="1">
    <source>
        <dbReference type="ARBA" id="ARBA00000843"/>
    </source>
</evidence>
<evidence type="ECO:0000256" key="2">
    <source>
        <dbReference type="ARBA" id="ARBA00002933"/>
    </source>
</evidence>
<evidence type="ECO:0000259" key="15">
    <source>
        <dbReference type="SMART" id="SM00478"/>
    </source>
</evidence>
<evidence type="ECO:0000256" key="3">
    <source>
        <dbReference type="ARBA" id="ARBA00008343"/>
    </source>
</evidence>
<evidence type="ECO:0000256" key="5">
    <source>
        <dbReference type="ARBA" id="ARBA00022023"/>
    </source>
</evidence>
<dbReference type="CDD" id="cd03431">
    <property type="entry name" value="NUDIX_DNA_Glycosylase_C-MutY"/>
    <property type="match status" value="1"/>
</dbReference>
<dbReference type="Gene3D" id="1.10.340.30">
    <property type="entry name" value="Hypothetical protein, domain 2"/>
    <property type="match status" value="1"/>
</dbReference>
<keyword evidence="10 14" id="KW-0408">Iron</keyword>
<dbReference type="PANTHER" id="PTHR42944:SF1">
    <property type="entry name" value="ADENINE DNA GLYCOSYLASE"/>
    <property type="match status" value="1"/>
</dbReference>
<dbReference type="EMBL" id="CP066775">
    <property type="protein sequence ID" value="QQL49608.1"/>
    <property type="molecule type" value="Genomic_DNA"/>
</dbReference>
<keyword evidence="12" id="KW-0234">DNA repair</keyword>
<dbReference type="EC" id="3.2.2.31" evidence="4 14"/>
<accession>A0A6I4I0A4</accession>
<evidence type="ECO:0000256" key="10">
    <source>
        <dbReference type="ARBA" id="ARBA00023004"/>
    </source>
</evidence>
<dbReference type="InterPro" id="IPR003265">
    <property type="entry name" value="HhH-GPD_domain"/>
</dbReference>
<dbReference type="InterPro" id="IPR015797">
    <property type="entry name" value="NUDIX_hydrolase-like_dom_sf"/>
</dbReference>
<keyword evidence="6" id="KW-0004">4Fe-4S</keyword>
<dbReference type="Pfam" id="PF14815">
    <property type="entry name" value="NUDIX_4"/>
    <property type="match status" value="1"/>
</dbReference>
<dbReference type="KEGG" id="mgik:GO620_015765"/>
<dbReference type="PANTHER" id="PTHR42944">
    <property type="entry name" value="ADENINE DNA GLYCOSYLASE"/>
    <property type="match status" value="1"/>
</dbReference>
<dbReference type="InterPro" id="IPR000445">
    <property type="entry name" value="HhH_motif"/>
</dbReference>
<keyword evidence="7" id="KW-0479">Metal-binding</keyword>
<dbReference type="Proteomes" id="UP000429232">
    <property type="component" value="Chromosome"/>
</dbReference>
<keyword evidence="13 14" id="KW-0326">Glycosidase</keyword>
<dbReference type="RefSeq" id="WP_157524718.1">
    <property type="nucleotide sequence ID" value="NZ_CP066775.1"/>
</dbReference>
<keyword evidence="9" id="KW-0378">Hydrolase</keyword>
<proteinExistence type="inferred from homology"/>
<dbReference type="GO" id="GO:0006284">
    <property type="term" value="P:base-excision repair"/>
    <property type="evidence" value="ECO:0007669"/>
    <property type="project" value="UniProtKB-UniRule"/>
</dbReference>
<dbReference type="InterPro" id="IPR004035">
    <property type="entry name" value="Endouclease-III_FeS-bd_BS"/>
</dbReference>
<dbReference type="InterPro" id="IPR029119">
    <property type="entry name" value="MutY_C"/>
</dbReference>
<dbReference type="InterPro" id="IPR011257">
    <property type="entry name" value="DNA_glycosylase"/>
</dbReference>
<evidence type="ECO:0000256" key="6">
    <source>
        <dbReference type="ARBA" id="ARBA00022485"/>
    </source>
</evidence>
<dbReference type="SMART" id="SM00478">
    <property type="entry name" value="ENDO3c"/>
    <property type="match status" value="1"/>
</dbReference>
<evidence type="ECO:0000256" key="9">
    <source>
        <dbReference type="ARBA" id="ARBA00022801"/>
    </source>
</evidence>
<evidence type="ECO:0000313" key="17">
    <source>
        <dbReference type="Proteomes" id="UP000429232"/>
    </source>
</evidence>
<dbReference type="GO" id="GO:0046872">
    <property type="term" value="F:metal ion binding"/>
    <property type="evidence" value="ECO:0007669"/>
    <property type="project" value="UniProtKB-UniRule"/>
</dbReference>
<dbReference type="Pfam" id="PF10576">
    <property type="entry name" value="EndIII_4Fe-2S"/>
    <property type="match status" value="1"/>
</dbReference>
<feature type="domain" description="HhH-GPD" evidence="15">
    <location>
        <begin position="35"/>
        <end position="186"/>
    </location>
</feature>
<dbReference type="GO" id="GO:0034039">
    <property type="term" value="F:8-oxo-7,8-dihydroguanine DNA N-glycosylase activity"/>
    <property type="evidence" value="ECO:0007669"/>
    <property type="project" value="TreeGrafter"/>
</dbReference>
<keyword evidence="8 14" id="KW-0227">DNA damage</keyword>
<dbReference type="Pfam" id="PF00633">
    <property type="entry name" value="HHH"/>
    <property type="match status" value="1"/>
</dbReference>
<organism evidence="16 17">
    <name type="scientific">Mucilaginibacter ginkgonis</name>
    <dbReference type="NCBI Taxonomy" id="2682091"/>
    <lineage>
        <taxon>Bacteria</taxon>
        <taxon>Pseudomonadati</taxon>
        <taxon>Bacteroidota</taxon>
        <taxon>Sphingobacteriia</taxon>
        <taxon>Sphingobacteriales</taxon>
        <taxon>Sphingobacteriaceae</taxon>
        <taxon>Mucilaginibacter</taxon>
    </lineage>
</organism>
<dbReference type="Pfam" id="PF00730">
    <property type="entry name" value="HhH-GPD"/>
    <property type="match status" value="1"/>
</dbReference>
<dbReference type="NCBIfam" id="TIGR01084">
    <property type="entry name" value="mutY"/>
    <property type="match status" value="1"/>
</dbReference>
<keyword evidence="17" id="KW-1185">Reference proteome</keyword>
<protein>
    <recommendedName>
        <fullName evidence="5 14">Adenine DNA glycosylase</fullName>
        <ecNumber evidence="4 14">3.2.2.31</ecNumber>
    </recommendedName>
</protein>
<dbReference type="InterPro" id="IPR044298">
    <property type="entry name" value="MIG/MutY"/>
</dbReference>
<comment type="function">
    <text evidence="2">Adenine glycosylase active on G-A mispairs. MutY also corrects error-prone DNA synthesis past GO lesions which are due to the oxidatively damaged form of guanine: 7,8-dihydro-8-oxoguanine (8-oxo-dGTP).</text>
</comment>
<evidence type="ECO:0000256" key="11">
    <source>
        <dbReference type="ARBA" id="ARBA00023014"/>
    </source>
</evidence>
<comment type="cofactor">
    <cofactor evidence="14">
        <name>[4Fe-4S] cluster</name>
        <dbReference type="ChEBI" id="CHEBI:49883"/>
    </cofactor>
    <text evidence="14">Binds 1 [4Fe-4S] cluster.</text>
</comment>
<dbReference type="Gene3D" id="3.90.79.10">
    <property type="entry name" value="Nucleoside Triphosphate Pyrophosphohydrolase"/>
    <property type="match status" value="1"/>
</dbReference>
<dbReference type="GO" id="GO:0032357">
    <property type="term" value="F:oxidized purine DNA binding"/>
    <property type="evidence" value="ECO:0007669"/>
    <property type="project" value="TreeGrafter"/>
</dbReference>